<name>A0ABU7I7R7_9SPHI</name>
<dbReference type="Gene3D" id="2.20.200.10">
    <property type="entry name" value="Outer membrane efflux proteins (OEP)"/>
    <property type="match status" value="1"/>
</dbReference>
<dbReference type="InterPro" id="IPR010131">
    <property type="entry name" value="MdtP/NodT-like"/>
</dbReference>
<evidence type="ECO:0000313" key="4">
    <source>
        <dbReference type="EMBL" id="MEE1945507.1"/>
    </source>
</evidence>
<keyword evidence="2" id="KW-0812">Transmembrane</keyword>
<evidence type="ECO:0000313" key="5">
    <source>
        <dbReference type="Proteomes" id="UP001336835"/>
    </source>
</evidence>
<protein>
    <submittedName>
        <fullName evidence="4">TolC family protein</fullName>
    </submittedName>
</protein>
<evidence type="ECO:0000256" key="3">
    <source>
        <dbReference type="SAM" id="Coils"/>
    </source>
</evidence>
<keyword evidence="2" id="KW-0564">Palmitate</keyword>
<evidence type="ECO:0000256" key="1">
    <source>
        <dbReference type="ARBA" id="ARBA00007613"/>
    </source>
</evidence>
<feature type="coiled-coil region" evidence="3">
    <location>
        <begin position="438"/>
        <end position="465"/>
    </location>
</feature>
<proteinExistence type="inferred from homology"/>
<dbReference type="EMBL" id="JAZDQT010000002">
    <property type="protein sequence ID" value="MEE1945507.1"/>
    <property type="molecule type" value="Genomic_DNA"/>
</dbReference>
<evidence type="ECO:0000256" key="2">
    <source>
        <dbReference type="RuleBase" id="RU362097"/>
    </source>
</evidence>
<sequence length="477" mass="52772">MLRENSLKGLGLALICVAYSACKVPEFTQRNENKNVPASFGASTDTLNSANIQWRKFFTDPDLVNLIDTALKNNQELNITLQEIEIAKNEVRAKKGELLPSVSYGAGAGLEKVGRYTSSGAGDASTDITPGKGVPDVLPDYKFGLQAEWEADIWHKLRNSRKAAVTRYLSTIEGKNFVVTNLVAEVANSYYELLALDNQLDIVKKNIALQNNALELMKIQKQATRVTELAVRKFEAEVLNSKSMEFDIQKDITNTENKINFLLGRFPQPIPRSKASFTDLVPPSVQEGLPSQLLANRPDIKQAELDLAAAKLDVKVAKAKFYPSLGISASIGYQAFNPSYLLRTPESIFYSLAADLAGPLINKNAIKADYLTANAKQLQAVYNYERSILNGYIEVANQLSNISNLQKSYDLKAKQAKALTESIDISNDLFKSARADYFEVLMTQRDALESKLELIETKKQQLNAVVNIYQALGGGWN</sequence>
<dbReference type="InterPro" id="IPR003423">
    <property type="entry name" value="OMP_efflux"/>
</dbReference>
<comment type="similarity">
    <text evidence="1 2">Belongs to the outer membrane factor (OMF) (TC 1.B.17) family.</text>
</comment>
<feature type="coiled-coil region" evidence="3">
    <location>
        <begin position="67"/>
        <end position="94"/>
    </location>
</feature>
<keyword evidence="2" id="KW-0449">Lipoprotein</keyword>
<comment type="caution">
    <text evidence="4">The sequence shown here is derived from an EMBL/GenBank/DDBJ whole genome shotgun (WGS) entry which is preliminary data.</text>
</comment>
<comment type="subcellular location">
    <subcellularLocation>
        <location evidence="2">Cell membrane</location>
        <topology evidence="2">Lipid-anchor</topology>
    </subcellularLocation>
</comment>
<keyword evidence="5" id="KW-1185">Reference proteome</keyword>
<accession>A0ABU7I7R7</accession>
<keyword evidence="2" id="KW-1134">Transmembrane beta strand</keyword>
<dbReference type="RefSeq" id="WP_330107862.1">
    <property type="nucleotide sequence ID" value="NZ_JAZDQT010000002.1"/>
</dbReference>
<dbReference type="SUPFAM" id="SSF56954">
    <property type="entry name" value="Outer membrane efflux proteins (OEP)"/>
    <property type="match status" value="1"/>
</dbReference>
<keyword evidence="2" id="KW-0472">Membrane</keyword>
<reference evidence="4 5" key="1">
    <citation type="submission" date="2024-01" db="EMBL/GenBank/DDBJ databases">
        <title>Pedobacter sp. nov., isolated from fresh soil.</title>
        <authorList>
            <person name="Le N.T.T."/>
        </authorList>
    </citation>
    <scope>NUCLEOTIDE SEQUENCE [LARGE SCALE GENOMIC DNA]</scope>
    <source>
        <strain evidence="4 5">KR3-3</strain>
    </source>
</reference>
<dbReference type="Gene3D" id="1.20.1600.10">
    <property type="entry name" value="Outer membrane efflux proteins (OEP)"/>
    <property type="match status" value="1"/>
</dbReference>
<dbReference type="PANTHER" id="PTHR30203">
    <property type="entry name" value="OUTER MEMBRANE CATION EFFLUX PROTEIN"/>
    <property type="match status" value="1"/>
</dbReference>
<dbReference type="PANTHER" id="PTHR30203:SF30">
    <property type="entry name" value="OUTER MEMBRANE PROTEIN-RELATED"/>
    <property type="match status" value="1"/>
</dbReference>
<dbReference type="Pfam" id="PF02321">
    <property type="entry name" value="OEP"/>
    <property type="match status" value="2"/>
</dbReference>
<keyword evidence="3" id="KW-0175">Coiled coil</keyword>
<dbReference type="NCBIfam" id="TIGR01845">
    <property type="entry name" value="outer_NodT"/>
    <property type="match status" value="1"/>
</dbReference>
<organism evidence="4 5">
    <name type="scientific">Pedobacter albus</name>
    <dbReference type="NCBI Taxonomy" id="3113905"/>
    <lineage>
        <taxon>Bacteria</taxon>
        <taxon>Pseudomonadati</taxon>
        <taxon>Bacteroidota</taxon>
        <taxon>Sphingobacteriia</taxon>
        <taxon>Sphingobacteriales</taxon>
        <taxon>Sphingobacteriaceae</taxon>
        <taxon>Pedobacter</taxon>
    </lineage>
</organism>
<dbReference type="Proteomes" id="UP001336835">
    <property type="component" value="Unassembled WGS sequence"/>
</dbReference>
<gene>
    <name evidence="4" type="ORF">VRU48_10330</name>
</gene>